<keyword evidence="3 6" id="KW-0479">Metal-binding</keyword>
<dbReference type="Gene3D" id="1.10.760.10">
    <property type="entry name" value="Cytochrome c-like domain"/>
    <property type="match status" value="1"/>
</dbReference>
<dbReference type="PROSITE" id="PS51007">
    <property type="entry name" value="CYTC"/>
    <property type="match status" value="1"/>
</dbReference>
<name>A0ABZ2C038_9PROT</name>
<keyword evidence="5 6" id="KW-0408">Iron</keyword>
<dbReference type="InterPro" id="IPR002327">
    <property type="entry name" value="Cyt_c_1A/1B"/>
</dbReference>
<dbReference type="RefSeq" id="WP_331256470.1">
    <property type="nucleotide sequence ID" value="NZ_CP133270.1"/>
</dbReference>
<accession>A0ABZ2C038</accession>
<evidence type="ECO:0000256" key="3">
    <source>
        <dbReference type="ARBA" id="ARBA00022723"/>
    </source>
</evidence>
<proteinExistence type="predicted"/>
<evidence type="ECO:0000256" key="1">
    <source>
        <dbReference type="ARBA" id="ARBA00022448"/>
    </source>
</evidence>
<keyword evidence="4" id="KW-0249">Electron transport</keyword>
<feature type="domain" description="Cytochrome c" evidence="7">
    <location>
        <begin position="73"/>
        <end position="173"/>
    </location>
</feature>
<dbReference type="SUPFAM" id="SSF46626">
    <property type="entry name" value="Cytochrome c"/>
    <property type="match status" value="1"/>
</dbReference>
<evidence type="ECO:0000313" key="8">
    <source>
        <dbReference type="EMBL" id="WVX65901.1"/>
    </source>
</evidence>
<dbReference type="PANTHER" id="PTHR11961">
    <property type="entry name" value="CYTOCHROME C"/>
    <property type="match status" value="1"/>
</dbReference>
<keyword evidence="1" id="KW-0813">Transport</keyword>
<dbReference type="Pfam" id="PF00034">
    <property type="entry name" value="Cytochrom_C"/>
    <property type="match status" value="1"/>
</dbReference>
<gene>
    <name evidence="8" type="ORF">Bealeia1_00067</name>
</gene>
<dbReference type="EMBL" id="CP133270">
    <property type="protein sequence ID" value="WVX65901.1"/>
    <property type="molecule type" value="Genomic_DNA"/>
</dbReference>
<dbReference type="InterPro" id="IPR009056">
    <property type="entry name" value="Cyt_c-like_dom"/>
</dbReference>
<dbReference type="Proteomes" id="UP001330434">
    <property type="component" value="Chromosome"/>
</dbReference>
<dbReference type="InterPro" id="IPR036909">
    <property type="entry name" value="Cyt_c-like_dom_sf"/>
</dbReference>
<evidence type="ECO:0000256" key="6">
    <source>
        <dbReference type="PROSITE-ProRule" id="PRU00433"/>
    </source>
</evidence>
<reference evidence="8 9" key="1">
    <citation type="journal article" date="2024" name="Environ. Microbiol.">
        <title>Novel evolutionary insights on the interactions of the Holosporales (Alphaproteobacteria) with eukaryotic hosts from comparative genomics.</title>
        <authorList>
            <person name="Giovannini M."/>
            <person name="Petroni G."/>
            <person name="Castelli M."/>
        </authorList>
    </citation>
    <scope>NUCLEOTIDE SEQUENCE [LARGE SCALE GENOMIC DNA]</scope>
    <source>
        <strain evidence="8 9">US_Bl 15I1</strain>
    </source>
</reference>
<sequence length="181" mass="19477">MDGFEINKIIAAVLIALLTAKVADIAGDRFVHQEKKLHQQAFVIEGVAQSATASAGDSQPKGPEDIKPLLAAADLANGEKIFKKCAVCHTIEKGEPAKVGPNLWGVINGPKDHMPGFAYSEAMKTKGGTWTYDDLSEFLYKPQAFVKGTKMSFAGLSNTKERADVIAYLRSKSDSPAELPK</sequence>
<keyword evidence="9" id="KW-1185">Reference proteome</keyword>
<evidence type="ECO:0000259" key="7">
    <source>
        <dbReference type="PROSITE" id="PS51007"/>
    </source>
</evidence>
<evidence type="ECO:0000256" key="4">
    <source>
        <dbReference type="ARBA" id="ARBA00022982"/>
    </source>
</evidence>
<dbReference type="PRINTS" id="PR00604">
    <property type="entry name" value="CYTCHRMECIAB"/>
</dbReference>
<evidence type="ECO:0000256" key="2">
    <source>
        <dbReference type="ARBA" id="ARBA00022617"/>
    </source>
</evidence>
<evidence type="ECO:0000256" key="5">
    <source>
        <dbReference type="ARBA" id="ARBA00023004"/>
    </source>
</evidence>
<organism evidence="8 9">
    <name type="scientific">Candidatus Bealeia paramacronuclearis</name>
    <dbReference type="NCBI Taxonomy" id="1921001"/>
    <lineage>
        <taxon>Bacteria</taxon>
        <taxon>Pseudomonadati</taxon>
        <taxon>Pseudomonadota</taxon>
        <taxon>Alphaproteobacteria</taxon>
        <taxon>Holosporales</taxon>
        <taxon>Holosporaceae</taxon>
        <taxon>Candidatus Bealeia</taxon>
    </lineage>
</organism>
<evidence type="ECO:0000313" key="9">
    <source>
        <dbReference type="Proteomes" id="UP001330434"/>
    </source>
</evidence>
<protein>
    <submittedName>
        <fullName evidence="8">Cytochrome c family protein</fullName>
    </submittedName>
</protein>
<keyword evidence="2 6" id="KW-0349">Heme</keyword>